<evidence type="ECO:0000256" key="1">
    <source>
        <dbReference type="SAM" id="Phobius"/>
    </source>
</evidence>
<dbReference type="AlphaFoldDB" id="A0A227JEV3"/>
<evidence type="ECO:0000313" key="2">
    <source>
        <dbReference type="EMBL" id="OXE33005.1"/>
    </source>
</evidence>
<proteinExistence type="predicted"/>
<dbReference type="Proteomes" id="UP000214596">
    <property type="component" value="Unassembled WGS sequence"/>
</dbReference>
<dbReference type="EMBL" id="NIXT01000450">
    <property type="protein sequence ID" value="OXE33005.1"/>
    <property type="molecule type" value="Genomic_DNA"/>
</dbReference>
<comment type="caution">
    <text evidence="2">The sequence shown here is derived from an EMBL/GenBank/DDBJ whole genome shotgun (WGS) entry which is preliminary data.</text>
</comment>
<reference evidence="2 3" key="1">
    <citation type="journal article" date="2017" name="Appl. Environ. Microbiol.">
        <title>Parallel evolution of two clades of a major Atlantic endemic Vibrio parahaemolyticus pathogen lineage by independent acquisition of related pathogenicity islands.</title>
        <authorList>
            <person name="Xu F."/>
            <person name="Gonzalez-Escalona N."/>
            <person name="Drees K.P."/>
            <person name="Sebra R.P."/>
            <person name="Cooper V.S."/>
            <person name="Jones S.H."/>
            <person name="Whistler C.A."/>
        </authorList>
    </citation>
    <scope>NUCLEOTIDE SEQUENCE [LARGE SCALE GENOMIC DNA]</scope>
    <source>
        <strain evidence="2 3">MAVP-3</strain>
    </source>
</reference>
<feature type="transmembrane region" description="Helical" evidence="1">
    <location>
        <begin position="6"/>
        <end position="31"/>
    </location>
</feature>
<keyword evidence="1" id="KW-0812">Transmembrane</keyword>
<name>A0A227JEV3_VIBPH</name>
<keyword evidence="1" id="KW-0472">Membrane</keyword>
<feature type="non-terminal residue" evidence="2">
    <location>
        <position position="33"/>
    </location>
</feature>
<evidence type="ECO:0000313" key="3">
    <source>
        <dbReference type="Proteomes" id="UP000214596"/>
    </source>
</evidence>
<dbReference type="STRING" id="670.ACZ92_05510"/>
<gene>
    <name evidence="2" type="ORF">CA163_09815</name>
</gene>
<protein>
    <submittedName>
        <fullName evidence="2">Uncharacterized protein</fullName>
    </submittedName>
</protein>
<organism evidence="2 3">
    <name type="scientific">Vibrio parahaemolyticus</name>
    <dbReference type="NCBI Taxonomy" id="670"/>
    <lineage>
        <taxon>Bacteria</taxon>
        <taxon>Pseudomonadati</taxon>
        <taxon>Pseudomonadota</taxon>
        <taxon>Gammaproteobacteria</taxon>
        <taxon>Vibrionales</taxon>
        <taxon>Vibrionaceae</taxon>
        <taxon>Vibrio</taxon>
    </lineage>
</organism>
<sequence length="33" mass="4019">MKRVFYFIISLCCIAWIGIYVVSPVFAYFYYKN</sequence>
<accession>A0A227JEV3</accession>
<keyword evidence="1" id="KW-1133">Transmembrane helix</keyword>